<evidence type="ECO:0000313" key="2">
    <source>
        <dbReference type="EMBL" id="JAI00702.1"/>
    </source>
</evidence>
<reference evidence="2" key="1">
    <citation type="submission" date="2014-11" db="EMBL/GenBank/DDBJ databases">
        <authorList>
            <person name="Amaro Gonzalez C."/>
        </authorList>
    </citation>
    <scope>NUCLEOTIDE SEQUENCE</scope>
</reference>
<organism evidence="2">
    <name type="scientific">Anguilla anguilla</name>
    <name type="common">European freshwater eel</name>
    <name type="synonym">Muraena anguilla</name>
    <dbReference type="NCBI Taxonomy" id="7936"/>
    <lineage>
        <taxon>Eukaryota</taxon>
        <taxon>Metazoa</taxon>
        <taxon>Chordata</taxon>
        <taxon>Craniata</taxon>
        <taxon>Vertebrata</taxon>
        <taxon>Euteleostomi</taxon>
        <taxon>Actinopterygii</taxon>
        <taxon>Neopterygii</taxon>
        <taxon>Teleostei</taxon>
        <taxon>Anguilliformes</taxon>
        <taxon>Anguillidae</taxon>
        <taxon>Anguilla</taxon>
    </lineage>
</organism>
<sequence length="37" mass="4205">MKCLAIHVYTCILLFCLKLTSVFAYLLRSWGVQVSAL</sequence>
<evidence type="ECO:0000256" key="1">
    <source>
        <dbReference type="SAM" id="Phobius"/>
    </source>
</evidence>
<reference evidence="2" key="2">
    <citation type="journal article" date="2015" name="Fish Shellfish Immunol.">
        <title>Early steps in the European eel (Anguilla anguilla)-Vibrio vulnificus interaction in the gills: Role of the RtxA13 toxin.</title>
        <authorList>
            <person name="Callol A."/>
            <person name="Pajuelo D."/>
            <person name="Ebbesson L."/>
            <person name="Teles M."/>
            <person name="MacKenzie S."/>
            <person name="Amaro C."/>
        </authorList>
    </citation>
    <scope>NUCLEOTIDE SEQUENCE</scope>
</reference>
<dbReference type="AlphaFoldDB" id="A0A0E9XE18"/>
<keyword evidence="1" id="KW-0812">Transmembrane</keyword>
<accession>A0A0E9XE18</accession>
<keyword evidence="1" id="KW-0472">Membrane</keyword>
<feature type="transmembrane region" description="Helical" evidence="1">
    <location>
        <begin position="6"/>
        <end position="27"/>
    </location>
</feature>
<dbReference type="EMBL" id="GBXM01007876">
    <property type="protein sequence ID" value="JAI00702.1"/>
    <property type="molecule type" value="Transcribed_RNA"/>
</dbReference>
<keyword evidence="1" id="KW-1133">Transmembrane helix</keyword>
<proteinExistence type="predicted"/>
<protein>
    <submittedName>
        <fullName evidence="2">Uncharacterized protein</fullName>
    </submittedName>
</protein>
<name>A0A0E9XE18_ANGAN</name>